<dbReference type="AlphaFoldDB" id="D2VQE0"/>
<dbReference type="SMART" id="SM00175">
    <property type="entry name" value="RAB"/>
    <property type="match status" value="1"/>
</dbReference>
<dbReference type="InterPro" id="IPR005225">
    <property type="entry name" value="Small_GTP-bd"/>
</dbReference>
<dbReference type="FunFam" id="3.40.50.300:FF:001329">
    <property type="entry name" value="Small GTP-binding protein, putative"/>
    <property type="match status" value="1"/>
</dbReference>
<evidence type="ECO:0000256" key="1">
    <source>
        <dbReference type="ARBA" id="ARBA00022741"/>
    </source>
</evidence>
<evidence type="ECO:0000313" key="3">
    <source>
        <dbReference type="EMBL" id="EFC40857.1"/>
    </source>
</evidence>
<dbReference type="RefSeq" id="XP_002673601.1">
    <property type="nucleotide sequence ID" value="XM_002673555.1"/>
</dbReference>
<reference evidence="3 4" key="1">
    <citation type="journal article" date="2010" name="Cell">
        <title>The genome of Naegleria gruberi illuminates early eukaryotic versatility.</title>
        <authorList>
            <person name="Fritz-Laylin L.K."/>
            <person name="Prochnik S.E."/>
            <person name="Ginger M.L."/>
            <person name="Dacks J.B."/>
            <person name="Carpenter M.L."/>
            <person name="Field M.C."/>
            <person name="Kuo A."/>
            <person name="Paredez A."/>
            <person name="Chapman J."/>
            <person name="Pham J."/>
            <person name="Shu S."/>
            <person name="Neupane R."/>
            <person name="Cipriano M."/>
            <person name="Mancuso J."/>
            <person name="Tu H."/>
            <person name="Salamov A."/>
            <person name="Lindquist E."/>
            <person name="Shapiro H."/>
            <person name="Lucas S."/>
            <person name="Grigoriev I.V."/>
            <person name="Cande W.Z."/>
            <person name="Fulton C."/>
            <person name="Rokhsar D.S."/>
            <person name="Dawson S.C."/>
        </authorList>
    </citation>
    <scope>NUCLEOTIDE SEQUENCE [LARGE SCALE GENOMIC DNA]</scope>
    <source>
        <strain evidence="3 4">NEG-M</strain>
    </source>
</reference>
<dbReference type="PANTHER" id="PTHR47977">
    <property type="entry name" value="RAS-RELATED PROTEIN RAB"/>
    <property type="match status" value="1"/>
</dbReference>
<dbReference type="OMA" id="CEYMETS"/>
<accession>D2VQE0</accession>
<evidence type="ECO:0000313" key="4">
    <source>
        <dbReference type="Proteomes" id="UP000006671"/>
    </source>
</evidence>
<dbReference type="OrthoDB" id="10249972at2759"/>
<dbReference type="eggNOG" id="KOG0084">
    <property type="taxonomic scope" value="Eukaryota"/>
</dbReference>
<dbReference type="SMART" id="SM00174">
    <property type="entry name" value="RHO"/>
    <property type="match status" value="1"/>
</dbReference>
<dbReference type="GO" id="GO:0005525">
    <property type="term" value="F:GTP binding"/>
    <property type="evidence" value="ECO:0007669"/>
    <property type="project" value="UniProtKB-KW"/>
</dbReference>
<keyword evidence="2" id="KW-0342">GTP-binding</keyword>
<dbReference type="STRING" id="5762.D2VQE0"/>
<dbReference type="InterPro" id="IPR001806">
    <property type="entry name" value="Small_GTPase"/>
</dbReference>
<dbReference type="SMART" id="SM00176">
    <property type="entry name" value="RAN"/>
    <property type="match status" value="1"/>
</dbReference>
<name>D2VQE0_NAEGR</name>
<dbReference type="GeneID" id="8859269"/>
<dbReference type="EMBL" id="GG738889">
    <property type="protein sequence ID" value="EFC40857.1"/>
    <property type="molecule type" value="Genomic_DNA"/>
</dbReference>
<dbReference type="KEGG" id="ngr:NAEGRDRAFT_71191"/>
<dbReference type="SMART" id="SM00173">
    <property type="entry name" value="RAS"/>
    <property type="match status" value="1"/>
</dbReference>
<dbReference type="Proteomes" id="UP000006671">
    <property type="component" value="Unassembled WGS sequence"/>
</dbReference>
<keyword evidence="1" id="KW-0547">Nucleotide-binding</keyword>
<dbReference type="Gene3D" id="3.40.50.300">
    <property type="entry name" value="P-loop containing nucleotide triphosphate hydrolases"/>
    <property type="match status" value="1"/>
</dbReference>
<dbReference type="CDD" id="cd00154">
    <property type="entry name" value="Rab"/>
    <property type="match status" value="1"/>
</dbReference>
<sequence length="206" mass="23336">MSADEYGSDSGIPTFKIIVIGDVSVGKTSFVSRFCEGEFKESYPSSIGVDFKSKEVRTNDNSNVKLQIWDFSADISSRFVTVAKHFYSEAHAIIIVFDITNKESFQDLESHWLGELQQQTLRENHVKILIGNKSDLVERRAVSDATSLAKKYNCEYMETSAKKGDNIDKAFSTLAQNIYNAWKNGGFKEEEWADEKDSKKKKCTLQ</sequence>
<dbReference type="PROSITE" id="PS51419">
    <property type="entry name" value="RAB"/>
    <property type="match status" value="1"/>
</dbReference>
<dbReference type="InterPro" id="IPR027417">
    <property type="entry name" value="P-loop_NTPase"/>
</dbReference>
<dbReference type="GO" id="GO:0003924">
    <property type="term" value="F:GTPase activity"/>
    <property type="evidence" value="ECO:0007669"/>
    <property type="project" value="InterPro"/>
</dbReference>
<dbReference type="SUPFAM" id="SSF52540">
    <property type="entry name" value="P-loop containing nucleoside triphosphate hydrolases"/>
    <property type="match status" value="1"/>
</dbReference>
<dbReference type="PRINTS" id="PR00449">
    <property type="entry name" value="RASTRNSFRMNG"/>
</dbReference>
<dbReference type="Pfam" id="PF00071">
    <property type="entry name" value="Ras"/>
    <property type="match status" value="1"/>
</dbReference>
<dbReference type="PROSITE" id="PS51421">
    <property type="entry name" value="RAS"/>
    <property type="match status" value="1"/>
</dbReference>
<organism evidence="4">
    <name type="scientific">Naegleria gruberi</name>
    <name type="common">Amoeba</name>
    <dbReference type="NCBI Taxonomy" id="5762"/>
    <lineage>
        <taxon>Eukaryota</taxon>
        <taxon>Discoba</taxon>
        <taxon>Heterolobosea</taxon>
        <taxon>Tetramitia</taxon>
        <taxon>Eutetramitia</taxon>
        <taxon>Vahlkampfiidae</taxon>
        <taxon>Naegleria</taxon>
    </lineage>
</organism>
<proteinExistence type="predicted"/>
<gene>
    <name evidence="3" type="ORF">NAEGRDRAFT_71191</name>
</gene>
<dbReference type="VEuPathDB" id="AmoebaDB:NAEGRDRAFT_71191"/>
<evidence type="ECO:0000256" key="2">
    <source>
        <dbReference type="ARBA" id="ARBA00023134"/>
    </source>
</evidence>
<dbReference type="InterPro" id="IPR050227">
    <property type="entry name" value="Rab"/>
</dbReference>
<protein>
    <submittedName>
        <fullName evidence="3">Rab family small GTPase</fullName>
    </submittedName>
</protein>
<dbReference type="InParanoid" id="D2VQE0"/>
<keyword evidence="4" id="KW-1185">Reference proteome</keyword>
<dbReference type="NCBIfam" id="TIGR00231">
    <property type="entry name" value="small_GTP"/>
    <property type="match status" value="1"/>
</dbReference>